<dbReference type="Proteomes" id="UP000016648">
    <property type="component" value="Unassembled WGS sequence"/>
</dbReference>
<dbReference type="PROSITE" id="PS51063">
    <property type="entry name" value="HTH_CRP_2"/>
    <property type="match status" value="1"/>
</dbReference>
<evidence type="ECO:0000259" key="4">
    <source>
        <dbReference type="PROSITE" id="PS51063"/>
    </source>
</evidence>
<feature type="domain" description="HTH crp-type" evidence="4">
    <location>
        <begin position="152"/>
        <end position="220"/>
    </location>
</feature>
<comment type="caution">
    <text evidence="5">The sequence shown here is derived from an EMBL/GenBank/DDBJ whole genome shotgun (WGS) entry which is preliminary data.</text>
</comment>
<dbReference type="InterPro" id="IPR050397">
    <property type="entry name" value="Env_Response_Regulators"/>
</dbReference>
<dbReference type="GO" id="GO:0005829">
    <property type="term" value="C:cytosol"/>
    <property type="evidence" value="ECO:0007669"/>
    <property type="project" value="TreeGrafter"/>
</dbReference>
<gene>
    <name evidence="5" type="ORF">HMPREF9135_1311</name>
</gene>
<sequence length="224" mass="24826">MSSEQLMEALAKCPLFAGLSPAGIAFALGGVDYKLVRFARHDVYALAGMPCEWADIVLTGTLVCRMSSVSGKQIEVSRLRPGNLVAPAFVFAKDNAMPVSVETDSEVTVLRLRPADLQRLIDVDETLRMNFIRILSNIDVFLTRKMRVLSLFTIREKVACLLLETAGEQGGDTIHLRHSRQAIADSFGIQKFSLLRVLADLEKEGVILVKGKEIRILDRKRLSL</sequence>
<dbReference type="SUPFAM" id="SSF51206">
    <property type="entry name" value="cAMP-binding domain-like"/>
    <property type="match status" value="1"/>
</dbReference>
<evidence type="ECO:0000313" key="5">
    <source>
        <dbReference type="EMBL" id="ERK40483.1"/>
    </source>
</evidence>
<keyword evidence="3" id="KW-0804">Transcription</keyword>
<evidence type="ECO:0000313" key="6">
    <source>
        <dbReference type="Proteomes" id="UP000016648"/>
    </source>
</evidence>
<dbReference type="Pfam" id="PF00027">
    <property type="entry name" value="cNMP_binding"/>
    <property type="match status" value="1"/>
</dbReference>
<dbReference type="GO" id="GO:0003700">
    <property type="term" value="F:DNA-binding transcription factor activity"/>
    <property type="evidence" value="ECO:0007669"/>
    <property type="project" value="TreeGrafter"/>
</dbReference>
<dbReference type="AlphaFoldDB" id="U2QGQ6"/>
<dbReference type="InterPro" id="IPR018490">
    <property type="entry name" value="cNMP-bd_dom_sf"/>
</dbReference>
<evidence type="ECO:0000256" key="2">
    <source>
        <dbReference type="ARBA" id="ARBA00023125"/>
    </source>
</evidence>
<reference evidence="5 6" key="1">
    <citation type="submission" date="2013-08" db="EMBL/GenBank/DDBJ databases">
        <authorList>
            <person name="Durkin A.S."/>
            <person name="Haft D.R."/>
            <person name="McCorrison J."/>
            <person name="Torralba M."/>
            <person name="Gillis M."/>
            <person name="Haft D.H."/>
            <person name="Methe B."/>
            <person name="Sutton G."/>
            <person name="Nelson K.E."/>
        </authorList>
    </citation>
    <scope>NUCLEOTIDE SEQUENCE [LARGE SCALE GENOMIC DNA]</scope>
    <source>
        <strain evidence="5 6">F0067</strain>
    </source>
</reference>
<dbReference type="Pfam" id="PF13545">
    <property type="entry name" value="HTH_Crp_2"/>
    <property type="match status" value="1"/>
</dbReference>
<evidence type="ECO:0000256" key="1">
    <source>
        <dbReference type="ARBA" id="ARBA00023015"/>
    </source>
</evidence>
<dbReference type="InterPro" id="IPR000595">
    <property type="entry name" value="cNMP-bd_dom"/>
</dbReference>
<keyword evidence="2" id="KW-0238">DNA-binding</keyword>
<evidence type="ECO:0000256" key="3">
    <source>
        <dbReference type="ARBA" id="ARBA00023163"/>
    </source>
</evidence>
<dbReference type="InterPro" id="IPR012318">
    <property type="entry name" value="HTH_CRP"/>
</dbReference>
<dbReference type="PANTHER" id="PTHR24567">
    <property type="entry name" value="CRP FAMILY TRANSCRIPTIONAL REGULATORY PROTEIN"/>
    <property type="match status" value="1"/>
</dbReference>
<dbReference type="PATRIC" id="fig|1115809.3.peg.92"/>
<dbReference type="PANTHER" id="PTHR24567:SF58">
    <property type="entry name" value="CYCLIC AMP-BINDING REGULATORY PROTEIN"/>
    <property type="match status" value="1"/>
</dbReference>
<dbReference type="InterPro" id="IPR036390">
    <property type="entry name" value="WH_DNA-bd_sf"/>
</dbReference>
<dbReference type="SMART" id="SM00419">
    <property type="entry name" value="HTH_CRP"/>
    <property type="match status" value="1"/>
</dbReference>
<proteinExistence type="predicted"/>
<keyword evidence="6" id="KW-1185">Reference proteome</keyword>
<dbReference type="EMBL" id="AWEY01000004">
    <property type="protein sequence ID" value="ERK40483.1"/>
    <property type="molecule type" value="Genomic_DNA"/>
</dbReference>
<dbReference type="RefSeq" id="WP_021588520.1">
    <property type="nucleotide sequence ID" value="NZ_AWEY01000004.1"/>
</dbReference>
<dbReference type="SUPFAM" id="SSF46785">
    <property type="entry name" value="Winged helix' DNA-binding domain"/>
    <property type="match status" value="1"/>
</dbReference>
<dbReference type="Gene3D" id="2.60.120.10">
    <property type="entry name" value="Jelly Rolls"/>
    <property type="match status" value="1"/>
</dbReference>
<dbReference type="InterPro" id="IPR014710">
    <property type="entry name" value="RmlC-like_jellyroll"/>
</dbReference>
<accession>U2QGQ6</accession>
<keyword evidence="1" id="KW-0805">Transcription regulation</keyword>
<dbReference type="GO" id="GO:0003677">
    <property type="term" value="F:DNA binding"/>
    <property type="evidence" value="ECO:0007669"/>
    <property type="project" value="UniProtKB-KW"/>
</dbReference>
<organism evidence="5 6">
    <name type="scientific">Segatella baroniae F0067</name>
    <dbReference type="NCBI Taxonomy" id="1115809"/>
    <lineage>
        <taxon>Bacteria</taxon>
        <taxon>Pseudomonadati</taxon>
        <taxon>Bacteroidota</taxon>
        <taxon>Bacteroidia</taxon>
        <taxon>Bacteroidales</taxon>
        <taxon>Prevotellaceae</taxon>
        <taxon>Segatella</taxon>
    </lineage>
</organism>
<name>U2QGQ6_9BACT</name>
<protein>
    <submittedName>
        <fullName evidence="5">Crp-like helix-turn-helix domain protein</fullName>
    </submittedName>
</protein>